<protein>
    <recommendedName>
        <fullName evidence="6">Ubiquitin-like 1-activating enzyme E1A</fullName>
    </recommendedName>
</protein>
<evidence type="ECO:0000313" key="8">
    <source>
        <dbReference type="EMBL" id="CCK71055.1"/>
    </source>
</evidence>
<dbReference type="OrthoDB" id="1708823at2759"/>
<dbReference type="CDD" id="cd01492">
    <property type="entry name" value="Aos1_SUMO"/>
    <property type="match status" value="1"/>
</dbReference>
<dbReference type="GO" id="GO:0031510">
    <property type="term" value="C:SUMO activating enzyme complex"/>
    <property type="evidence" value="ECO:0007669"/>
    <property type="project" value="EnsemblFungi"/>
</dbReference>
<dbReference type="HOGENOM" id="CLU_002556_4_1_1"/>
<dbReference type="SUPFAM" id="SSF69572">
    <property type="entry name" value="Activating enzymes of the ubiquitin-like proteins"/>
    <property type="match status" value="1"/>
</dbReference>
<dbReference type="eggNOG" id="KOG2014">
    <property type="taxonomic scope" value="Eukaryota"/>
</dbReference>
<evidence type="ECO:0000256" key="4">
    <source>
        <dbReference type="ARBA" id="ARBA00022786"/>
    </source>
</evidence>
<dbReference type="STRING" id="1071383.J7R872"/>
<accession>J7R872</accession>
<dbReference type="GO" id="GO:0005829">
    <property type="term" value="C:cytosol"/>
    <property type="evidence" value="ECO:0007669"/>
    <property type="project" value="EnsemblFungi"/>
</dbReference>
<dbReference type="PANTHER" id="PTHR10953">
    <property type="entry name" value="UBIQUITIN-ACTIVATING ENZYME E1"/>
    <property type="match status" value="1"/>
</dbReference>
<name>J7R872_HUIN7</name>
<feature type="domain" description="THIF-type NAD/FAD binding fold" evidence="7">
    <location>
        <begin position="21"/>
        <end position="347"/>
    </location>
</feature>
<organism evidence="8 9">
    <name type="scientific">Huiozyma naganishii (strain ATCC MYA-139 / BCRC 22969 / CBS 8797 / KCTC 17520 / NBRC 10181 / NCYC 3082 / Yp74L-3)</name>
    <name type="common">Yeast</name>
    <name type="synonym">Kazachstania naganishii</name>
    <dbReference type="NCBI Taxonomy" id="1071383"/>
    <lineage>
        <taxon>Eukaryota</taxon>
        <taxon>Fungi</taxon>
        <taxon>Dikarya</taxon>
        <taxon>Ascomycota</taxon>
        <taxon>Saccharomycotina</taxon>
        <taxon>Saccharomycetes</taxon>
        <taxon>Saccharomycetales</taxon>
        <taxon>Saccharomycetaceae</taxon>
        <taxon>Huiozyma</taxon>
    </lineage>
</organism>
<sequence length="349" mass="38629">MLDSGANTGGNLLSADEIALYDRQIRLWGLAAQANMRSAKVLLAGCGAIGTEITKNIVLSGIGHLCICDGHVVTEEDLGSQFFLARDSVGLKRIAAVRERVVELNPRVALSFEDIFVDTMDEEFLAKFDLVIGTELGEQQISHLNKLTRKLNIPLYVAGSNGLFGYIFVDLIQFDGTNEKLQSAKPTVTGSVSANREIIKVEVHTDDDDDKKTFETIMTRNKYRPFDEMLLNATLKGQLKRRQLKRVSNVLPLTLTQLQNSKLLHENAEKFTENVRTMCDQLGIDQGTLSQEYISQFINQAGLEFAPVAAVIGGVLAQDVVNILGKRQLPLNNFIIFDGITLDMPIFEL</sequence>
<dbReference type="GO" id="GO:0019948">
    <property type="term" value="F:SUMO activating enzyme activity"/>
    <property type="evidence" value="ECO:0007669"/>
    <property type="project" value="EnsemblFungi"/>
</dbReference>
<comment type="pathway">
    <text evidence="2">Protein modification; protein sumoylation.</text>
</comment>
<dbReference type="InterPro" id="IPR035985">
    <property type="entry name" value="Ubiquitin-activating_enz"/>
</dbReference>
<dbReference type="EMBL" id="HE978319">
    <property type="protein sequence ID" value="CCK71055.1"/>
    <property type="molecule type" value="Genomic_DNA"/>
</dbReference>
<evidence type="ECO:0000256" key="2">
    <source>
        <dbReference type="ARBA" id="ARBA00004718"/>
    </source>
</evidence>
<dbReference type="Proteomes" id="UP000006310">
    <property type="component" value="Chromosome 6"/>
</dbReference>
<reference evidence="9" key="2">
    <citation type="submission" date="2012-08" db="EMBL/GenBank/DDBJ databases">
        <title>Genome sequence of Kazachstania naganishii.</title>
        <authorList>
            <person name="Gordon J.L."/>
            <person name="Armisen D."/>
            <person name="Proux-Wera E."/>
            <person name="OhEigeartaigh S.S."/>
            <person name="Byrne K.P."/>
            <person name="Wolfe K.H."/>
        </authorList>
    </citation>
    <scope>NUCLEOTIDE SEQUENCE [LARGE SCALE GENOMIC DNA]</scope>
    <source>
        <strain evidence="9">ATCC MYA-139 / BCRC 22969 / CBS 8797 / CCRC 22969 / KCTC 17520 / NBRC 10181 / NCYC 3082</strain>
    </source>
</reference>
<dbReference type="KEGG" id="kng:KNAG_0F03910"/>
<keyword evidence="4" id="KW-0833">Ubl conjugation pathway</keyword>
<evidence type="ECO:0000256" key="3">
    <source>
        <dbReference type="ARBA" id="ARBA00005673"/>
    </source>
</evidence>
<reference evidence="8 9" key="1">
    <citation type="journal article" date="2011" name="Proc. Natl. Acad. Sci. U.S.A.">
        <title>Evolutionary erosion of yeast sex chromosomes by mating-type switching accidents.</title>
        <authorList>
            <person name="Gordon J.L."/>
            <person name="Armisen D."/>
            <person name="Proux-Wera E."/>
            <person name="Oheigeartaigh S.S."/>
            <person name="Byrne K.P."/>
            <person name="Wolfe K.H."/>
        </authorList>
    </citation>
    <scope>NUCLEOTIDE SEQUENCE [LARGE SCALE GENOMIC DNA]</scope>
    <source>
        <strain evidence="9">ATCC MYA-139 / BCRC 22969 / CBS 8797 / CCRC 22969 / KCTC 17520 / NBRC 10181 / NCYC 3082</strain>
    </source>
</reference>
<dbReference type="RefSeq" id="XP_022465301.1">
    <property type="nucleotide sequence ID" value="XM_022608846.1"/>
</dbReference>
<dbReference type="PRINTS" id="PR01849">
    <property type="entry name" value="UBIQUITINACT"/>
</dbReference>
<dbReference type="GO" id="GO:0016925">
    <property type="term" value="P:protein sumoylation"/>
    <property type="evidence" value="ECO:0007669"/>
    <property type="project" value="EnsemblFungi"/>
</dbReference>
<dbReference type="InterPro" id="IPR000594">
    <property type="entry name" value="ThiF_NAD_FAD-bd"/>
</dbReference>
<evidence type="ECO:0000259" key="7">
    <source>
        <dbReference type="Pfam" id="PF00899"/>
    </source>
</evidence>
<evidence type="ECO:0000256" key="5">
    <source>
        <dbReference type="ARBA" id="ARBA00023242"/>
    </source>
</evidence>
<keyword evidence="5" id="KW-0539">Nucleus</keyword>
<comment type="similarity">
    <text evidence="3">Belongs to the ubiquitin-activating E1 family.</text>
</comment>
<dbReference type="InterPro" id="IPR000011">
    <property type="entry name" value="UBQ/SUMO-activ_enz_E1-like"/>
</dbReference>
<dbReference type="PANTHER" id="PTHR10953:SF162">
    <property type="entry name" value="SUMO-ACTIVATING ENZYME SUBUNIT 1"/>
    <property type="match status" value="1"/>
</dbReference>
<evidence type="ECO:0000256" key="1">
    <source>
        <dbReference type="ARBA" id="ARBA00004123"/>
    </source>
</evidence>
<proteinExistence type="inferred from homology"/>
<keyword evidence="9" id="KW-1185">Reference proteome</keyword>
<gene>
    <name evidence="8" type="primary">KNAG0F03910</name>
    <name evidence="8" type="ordered locus">KNAG_0F03910</name>
</gene>
<dbReference type="OMA" id="EFFGQFD"/>
<dbReference type="InterPro" id="IPR045886">
    <property type="entry name" value="ThiF/MoeB/HesA"/>
</dbReference>
<dbReference type="GeneID" id="34526770"/>
<dbReference type="AlphaFoldDB" id="J7R872"/>
<dbReference type="Gene3D" id="3.40.50.720">
    <property type="entry name" value="NAD(P)-binding Rossmann-like Domain"/>
    <property type="match status" value="1"/>
</dbReference>
<evidence type="ECO:0000256" key="6">
    <source>
        <dbReference type="ARBA" id="ARBA00044354"/>
    </source>
</evidence>
<evidence type="ECO:0000313" key="9">
    <source>
        <dbReference type="Proteomes" id="UP000006310"/>
    </source>
</evidence>
<dbReference type="Pfam" id="PF00899">
    <property type="entry name" value="ThiF"/>
    <property type="match status" value="1"/>
</dbReference>
<comment type="subcellular location">
    <subcellularLocation>
        <location evidence="1">Nucleus</location>
    </subcellularLocation>
</comment>